<reference evidence="1" key="1">
    <citation type="submission" date="2020-04" db="EMBL/GenBank/DDBJ databases">
        <authorList>
            <person name="Zhang T."/>
        </authorList>
    </citation>
    <scope>NUCLEOTIDE SEQUENCE</scope>
    <source>
        <strain evidence="1">HKST-UBA16</strain>
    </source>
</reference>
<reference evidence="1" key="2">
    <citation type="journal article" date="2021" name="Microbiome">
        <title>Successional dynamics and alternative stable states in a saline activated sludge microbial community over 9 years.</title>
        <authorList>
            <person name="Wang Y."/>
            <person name="Ye J."/>
            <person name="Ju F."/>
            <person name="Liu L."/>
            <person name="Boyd J.A."/>
            <person name="Deng Y."/>
            <person name="Parks D.H."/>
            <person name="Jiang X."/>
            <person name="Yin X."/>
            <person name="Woodcroft B.J."/>
            <person name="Tyson G.W."/>
            <person name="Hugenholtz P."/>
            <person name="Polz M.F."/>
            <person name="Zhang T."/>
        </authorList>
    </citation>
    <scope>NUCLEOTIDE SEQUENCE</scope>
    <source>
        <strain evidence="1">HKST-UBA16</strain>
    </source>
</reference>
<evidence type="ECO:0000313" key="1">
    <source>
        <dbReference type="EMBL" id="MCA9375272.1"/>
    </source>
</evidence>
<dbReference type="AlphaFoldDB" id="A0A955KV41"/>
<gene>
    <name evidence="1" type="ORF">KC622_03000</name>
</gene>
<dbReference type="EMBL" id="JAGQLM010000131">
    <property type="protein sequence ID" value="MCA9375272.1"/>
    <property type="molecule type" value="Genomic_DNA"/>
</dbReference>
<comment type="caution">
    <text evidence="1">The sequence shown here is derived from an EMBL/GenBank/DDBJ whole genome shotgun (WGS) entry which is preliminary data.</text>
</comment>
<protein>
    <submittedName>
        <fullName evidence="1">Uncharacterized protein</fullName>
    </submittedName>
</protein>
<organism evidence="1 2">
    <name type="scientific">Candidatus Dojkabacteria bacterium</name>
    <dbReference type="NCBI Taxonomy" id="2099670"/>
    <lineage>
        <taxon>Bacteria</taxon>
        <taxon>Candidatus Dojkabacteria</taxon>
    </lineage>
</organism>
<proteinExistence type="predicted"/>
<accession>A0A955KV41</accession>
<evidence type="ECO:0000313" key="2">
    <source>
        <dbReference type="Proteomes" id="UP000748332"/>
    </source>
</evidence>
<name>A0A955KV41_9BACT</name>
<sequence length="135" mass="15238">MPTFLELARLPETDRGFIGLMEEARLSGGGIVVCLDPHDDLRLGEDSDLGYHYALLGLDPGMDLDTNSRIGMAGLIPPLPMLTERLGYVGFRSRTTREEIIQGSFETRIQINFQQMMRLLYDIFDGKVKYGLRLN</sequence>
<dbReference type="Proteomes" id="UP000748332">
    <property type="component" value="Unassembled WGS sequence"/>
</dbReference>